<dbReference type="PROSITE" id="PS00092">
    <property type="entry name" value="N6_MTASE"/>
    <property type="match status" value="1"/>
</dbReference>
<name>A0ABS3EB13_9HYPH</name>
<evidence type="ECO:0000256" key="3">
    <source>
        <dbReference type="ARBA" id="ARBA00022679"/>
    </source>
</evidence>
<dbReference type="InterPro" id="IPR002052">
    <property type="entry name" value="DNA_methylase_N6_adenine_CS"/>
</dbReference>
<evidence type="ECO:0000256" key="5">
    <source>
        <dbReference type="RuleBase" id="RU362026"/>
    </source>
</evidence>
<comment type="similarity">
    <text evidence="1 5">Belongs to the N(4)/N(6)-methyltransferase family.</text>
</comment>
<proteinExistence type="inferred from homology"/>
<evidence type="ECO:0000256" key="4">
    <source>
        <dbReference type="ARBA" id="ARBA00047942"/>
    </source>
</evidence>
<dbReference type="EMBL" id="JAFLNA010000001">
    <property type="protein sequence ID" value="MBO0129150.1"/>
    <property type="molecule type" value="Genomic_DNA"/>
</dbReference>
<dbReference type="Proteomes" id="UP000664699">
    <property type="component" value="Unassembled WGS sequence"/>
</dbReference>
<evidence type="ECO:0000313" key="9">
    <source>
        <dbReference type="Proteomes" id="UP000664699"/>
    </source>
</evidence>
<comment type="caution">
    <text evidence="8">The sequence shown here is derived from an EMBL/GenBank/DDBJ whole genome shotgun (WGS) entry which is preliminary data.</text>
</comment>
<evidence type="ECO:0000256" key="1">
    <source>
        <dbReference type="ARBA" id="ARBA00006594"/>
    </source>
</evidence>
<sequence>MLHQNDCRDVLRGLADNSIDSVVTDPPYALVSIQKRFGRPGSAPAKDVYGRGAAGFMGKTWDTGEVAFSEEFWAEVLRVLKPGGHVVAFSGTRTYHRMAVAIEDAGFEIRDQLGWVYGSGFPKSHNQHGDWEGWGTALKPAWEPIALARKPLVGTVAANLAEWGVGAINVNGCRVEWPDGKVPEIGMPEWGGPNKKSTAVTGQDGETVERVGPSQLGRWPANIIHDGSDEVLAAFPDTKSGMMKAGTVRAAQDVPGSVVYGVYGGDAAKADTYGDSGSAARFFYCAKASRADRDAGMSSFETRTVDVLAGHRSRRMEEVKRPDGATPATGKNTHPTVKPTTLMQWLCRLITPPGGVILDPFMGSGSTGKAAVLEGFQFIGCEREDEYMPIATARIAWVIGATSKDVAETVAVPANDNRPADLFSEAA</sequence>
<feature type="region of interest" description="Disordered" evidence="6">
    <location>
        <begin position="185"/>
        <end position="205"/>
    </location>
</feature>
<feature type="region of interest" description="Disordered" evidence="6">
    <location>
        <begin position="313"/>
        <end position="337"/>
    </location>
</feature>
<organism evidence="8 9">
    <name type="scientific">Agrobacterium burrii</name>
    <dbReference type="NCBI Taxonomy" id="2815339"/>
    <lineage>
        <taxon>Bacteria</taxon>
        <taxon>Pseudomonadati</taxon>
        <taxon>Pseudomonadota</taxon>
        <taxon>Alphaproteobacteria</taxon>
        <taxon>Hyphomicrobiales</taxon>
        <taxon>Rhizobiaceae</taxon>
        <taxon>Rhizobium/Agrobacterium group</taxon>
        <taxon>Agrobacterium</taxon>
        <taxon>Agrobacterium tumefaciens complex</taxon>
    </lineage>
</organism>
<keyword evidence="9" id="KW-1185">Reference proteome</keyword>
<dbReference type="InterPro" id="IPR029063">
    <property type="entry name" value="SAM-dependent_MTases_sf"/>
</dbReference>
<evidence type="ECO:0000313" key="8">
    <source>
        <dbReference type="EMBL" id="MBO0129150.1"/>
    </source>
</evidence>
<accession>A0ABS3EB13</accession>
<comment type="catalytic activity">
    <reaction evidence="4">
        <text>a 2'-deoxyadenosine in DNA + S-adenosyl-L-methionine = an N(6)-methyl-2'-deoxyadenosine in DNA + S-adenosyl-L-homocysteine + H(+)</text>
        <dbReference type="Rhea" id="RHEA:15197"/>
        <dbReference type="Rhea" id="RHEA-COMP:12418"/>
        <dbReference type="Rhea" id="RHEA-COMP:12419"/>
        <dbReference type="ChEBI" id="CHEBI:15378"/>
        <dbReference type="ChEBI" id="CHEBI:57856"/>
        <dbReference type="ChEBI" id="CHEBI:59789"/>
        <dbReference type="ChEBI" id="CHEBI:90615"/>
        <dbReference type="ChEBI" id="CHEBI:90616"/>
        <dbReference type="EC" id="2.1.1.72"/>
    </reaction>
</comment>
<evidence type="ECO:0000259" key="7">
    <source>
        <dbReference type="Pfam" id="PF01555"/>
    </source>
</evidence>
<keyword evidence="2" id="KW-0489">Methyltransferase</keyword>
<evidence type="ECO:0000256" key="2">
    <source>
        <dbReference type="ARBA" id="ARBA00022603"/>
    </source>
</evidence>
<evidence type="ECO:0000256" key="6">
    <source>
        <dbReference type="SAM" id="MobiDB-lite"/>
    </source>
</evidence>
<protein>
    <recommendedName>
        <fullName evidence="5">Methyltransferase</fullName>
        <ecNumber evidence="5">2.1.1.-</ecNumber>
    </recommendedName>
</protein>
<dbReference type="InterPro" id="IPR001091">
    <property type="entry name" value="RM_Methyltransferase"/>
</dbReference>
<dbReference type="Pfam" id="PF01555">
    <property type="entry name" value="N6_N4_Mtase"/>
    <property type="match status" value="1"/>
</dbReference>
<dbReference type="Gene3D" id="3.40.50.150">
    <property type="entry name" value="Vaccinia Virus protein VP39"/>
    <property type="match status" value="1"/>
</dbReference>
<keyword evidence="3" id="KW-0808">Transferase</keyword>
<dbReference type="EC" id="2.1.1.-" evidence="5"/>
<feature type="domain" description="DNA methylase N-4/N-6" evidence="7">
    <location>
        <begin position="19"/>
        <end position="391"/>
    </location>
</feature>
<dbReference type="PRINTS" id="PR00508">
    <property type="entry name" value="S21N4MTFRASE"/>
</dbReference>
<dbReference type="InterPro" id="IPR002941">
    <property type="entry name" value="DNA_methylase_N4/N6"/>
</dbReference>
<dbReference type="SUPFAM" id="SSF53335">
    <property type="entry name" value="S-adenosyl-L-methionine-dependent methyltransferases"/>
    <property type="match status" value="1"/>
</dbReference>
<gene>
    <name evidence="8" type="ORF">JZX89_00120</name>
</gene>
<reference evidence="8 9" key="1">
    <citation type="submission" date="2021-03" db="EMBL/GenBank/DDBJ databases">
        <title>Whole genome sequence of Agrobacterium sp. strain Rnr.</title>
        <authorList>
            <person name="Mafakheri H."/>
            <person name="Taghavi S.M."/>
            <person name="Nemanja K."/>
            <person name="Osdaghi E."/>
        </authorList>
    </citation>
    <scope>NUCLEOTIDE SEQUENCE [LARGE SCALE GENOMIC DNA]</scope>
    <source>
        <strain evidence="8 9">Rnr</strain>
    </source>
</reference>